<feature type="signal peptide" evidence="3">
    <location>
        <begin position="1"/>
        <end position="28"/>
    </location>
</feature>
<organism evidence="4 5">
    <name type="scientific">Protopolystoma xenopodis</name>
    <dbReference type="NCBI Taxonomy" id="117903"/>
    <lineage>
        <taxon>Eukaryota</taxon>
        <taxon>Metazoa</taxon>
        <taxon>Spiralia</taxon>
        <taxon>Lophotrochozoa</taxon>
        <taxon>Platyhelminthes</taxon>
        <taxon>Monogenea</taxon>
        <taxon>Polyopisthocotylea</taxon>
        <taxon>Polystomatidea</taxon>
        <taxon>Polystomatidae</taxon>
        <taxon>Protopolystoma</taxon>
    </lineage>
</organism>
<name>A0A3S5CD88_9PLAT</name>
<evidence type="ECO:0000256" key="2">
    <source>
        <dbReference type="SAM" id="Phobius"/>
    </source>
</evidence>
<accession>A0A3S5CD88</accession>
<evidence type="ECO:0000313" key="4">
    <source>
        <dbReference type="EMBL" id="VEL11506.1"/>
    </source>
</evidence>
<gene>
    <name evidence="4" type="ORF">PXEA_LOCUS4946</name>
</gene>
<dbReference type="EMBL" id="CAAALY010012000">
    <property type="protein sequence ID" value="VEL11506.1"/>
    <property type="molecule type" value="Genomic_DNA"/>
</dbReference>
<proteinExistence type="predicted"/>
<keyword evidence="5" id="KW-1185">Reference proteome</keyword>
<feature type="compositionally biased region" description="Low complexity" evidence="1">
    <location>
        <begin position="153"/>
        <end position="162"/>
    </location>
</feature>
<keyword evidence="3" id="KW-0732">Signal</keyword>
<comment type="caution">
    <text evidence="4">The sequence shown here is derived from an EMBL/GenBank/DDBJ whole genome shotgun (WGS) entry which is preliminary data.</text>
</comment>
<protein>
    <recommendedName>
        <fullName evidence="6">Transmembrane protein</fullName>
    </recommendedName>
</protein>
<dbReference type="Proteomes" id="UP000784294">
    <property type="component" value="Unassembled WGS sequence"/>
</dbReference>
<evidence type="ECO:0000256" key="3">
    <source>
        <dbReference type="SAM" id="SignalP"/>
    </source>
</evidence>
<feature type="transmembrane region" description="Helical" evidence="2">
    <location>
        <begin position="206"/>
        <end position="226"/>
    </location>
</feature>
<feature type="region of interest" description="Disordered" evidence="1">
    <location>
        <begin position="124"/>
        <end position="177"/>
    </location>
</feature>
<evidence type="ECO:0008006" key="6">
    <source>
        <dbReference type="Google" id="ProtNLM"/>
    </source>
</evidence>
<keyword evidence="2" id="KW-0472">Membrane</keyword>
<evidence type="ECO:0000256" key="1">
    <source>
        <dbReference type="SAM" id="MobiDB-lite"/>
    </source>
</evidence>
<feature type="compositionally biased region" description="Low complexity" evidence="1">
    <location>
        <begin position="125"/>
        <end position="141"/>
    </location>
</feature>
<sequence>MRSQRHFSNSLLLLLLPVTLILINVISSDPVNWPLAGSRIRVKRRSAGVQTQKEDVKQLRDAINYFSELHDTHFHLPIRAAGSDYKMPSNSLNPGNWTPHLNSSKLAYFLLRNHTLNQTNESLHAPADAPADASMSEPSSAGDENEPDDYPTGASSGASSGSYRPAQKRRQGLATDMADGKAECLSEFPAGGQPRRRSEKKMSPNFVWLSVQFVFAGGVIVGHALLAL</sequence>
<feature type="chain" id="PRO_5018782194" description="Transmembrane protein" evidence="3">
    <location>
        <begin position="29"/>
        <end position="228"/>
    </location>
</feature>
<feature type="non-terminal residue" evidence="4">
    <location>
        <position position="228"/>
    </location>
</feature>
<keyword evidence="2" id="KW-0812">Transmembrane</keyword>
<keyword evidence="2" id="KW-1133">Transmembrane helix</keyword>
<reference evidence="4" key="1">
    <citation type="submission" date="2018-11" db="EMBL/GenBank/DDBJ databases">
        <authorList>
            <consortium name="Pathogen Informatics"/>
        </authorList>
    </citation>
    <scope>NUCLEOTIDE SEQUENCE</scope>
</reference>
<dbReference type="AlphaFoldDB" id="A0A3S5CD88"/>
<evidence type="ECO:0000313" key="5">
    <source>
        <dbReference type="Proteomes" id="UP000784294"/>
    </source>
</evidence>